<comment type="PTM">
    <text evidence="6">Ubiquitinated in the presence of host E1 ubiquitin-activating enzyme, E2 ubiquitin-conjugating enzyme and ubiquitin.</text>
</comment>
<evidence type="ECO:0000256" key="5">
    <source>
        <dbReference type="ARBA" id="ARBA00023026"/>
    </source>
</evidence>
<dbReference type="Pfam" id="PF20178">
    <property type="entry name" value="ToxA_N"/>
    <property type="match status" value="1"/>
</dbReference>
<dbReference type="InterPro" id="IPR046673">
    <property type="entry name" value="ToxA_N"/>
</dbReference>
<dbReference type="GO" id="GO:0005576">
    <property type="term" value="C:extracellular region"/>
    <property type="evidence" value="ECO:0007669"/>
    <property type="project" value="UniProtKB-UniRule"/>
</dbReference>
<dbReference type="EC" id="2.3.2.27" evidence="2"/>
<dbReference type="GO" id="GO:0016567">
    <property type="term" value="P:protein ubiquitination"/>
    <property type="evidence" value="ECO:0007669"/>
    <property type="project" value="InterPro"/>
</dbReference>
<dbReference type="RefSeq" id="WP_115274585.1">
    <property type="nucleotide sequence ID" value="NZ_UGUY01000001.1"/>
</dbReference>
<dbReference type="InterPro" id="IPR032675">
    <property type="entry name" value="LRR_dom_sf"/>
</dbReference>
<dbReference type="Pfam" id="PF14496">
    <property type="entry name" value="NEL"/>
    <property type="match status" value="1"/>
</dbReference>
<evidence type="ECO:0000256" key="3">
    <source>
        <dbReference type="ARBA" id="ARBA00022614"/>
    </source>
</evidence>
<dbReference type="Gene3D" id="3.80.10.10">
    <property type="entry name" value="Ribonuclease Inhibitor"/>
    <property type="match status" value="2"/>
</dbReference>
<comment type="catalytic activity">
    <reaction evidence="1">
        <text>S-ubiquitinyl-[E2 ubiquitin-conjugating enzyme]-L-cysteine + [acceptor protein]-L-lysine = [E2 ubiquitin-conjugating enzyme]-L-cysteine + N(6)-ubiquitinyl-[acceptor protein]-L-lysine.</text>
        <dbReference type="EC" id="2.3.2.27"/>
    </reaction>
</comment>
<dbReference type="PROSITE" id="PS52053">
    <property type="entry name" value="NEL"/>
    <property type="match status" value="1"/>
</dbReference>
<dbReference type="PANTHER" id="PTHR45617:SF2">
    <property type="entry name" value="INSULIN LIKE GROWTH FACTOR BINDING PROTEIN ACID LABILE SUBUNIT"/>
    <property type="match status" value="1"/>
</dbReference>
<dbReference type="SMART" id="SM00369">
    <property type="entry name" value="LRR_TYP"/>
    <property type="match status" value="4"/>
</dbReference>
<protein>
    <recommendedName>
        <fullName evidence="2">RING-type E3 ubiquitin transferase</fullName>
        <ecNumber evidence="2">2.3.2.27</ecNumber>
    </recommendedName>
</protein>
<evidence type="ECO:0000256" key="6">
    <source>
        <dbReference type="PROSITE-ProRule" id="PRU01398"/>
    </source>
</evidence>
<evidence type="ECO:0000313" key="8">
    <source>
        <dbReference type="EMBL" id="SUD69398.1"/>
    </source>
</evidence>
<feature type="active site" description="Glycyl thioester intermediate" evidence="6">
    <location>
        <position position="1362"/>
    </location>
</feature>
<dbReference type="GO" id="GO:0061630">
    <property type="term" value="F:ubiquitin protein ligase activity"/>
    <property type="evidence" value="ECO:0007669"/>
    <property type="project" value="UniProtKB-EC"/>
</dbReference>
<keyword evidence="4" id="KW-0677">Repeat</keyword>
<keyword evidence="5" id="KW-0843">Virulence</keyword>
<keyword evidence="6" id="KW-0833">Ubl conjugation pathway</keyword>
<dbReference type="InterPro" id="IPR029487">
    <property type="entry name" value="NEL_dom"/>
</dbReference>
<comment type="similarity">
    <text evidence="6">Belongs to the LRR-containing bacterial E3 ligase family.</text>
</comment>
<accession>A0A379KP51</accession>
<keyword evidence="6" id="KW-0808">Transferase</keyword>
<dbReference type="InterPro" id="IPR001611">
    <property type="entry name" value="Leu-rich_rpt"/>
</dbReference>
<dbReference type="EMBL" id="UGUY01000001">
    <property type="protein sequence ID" value="SUD69398.1"/>
    <property type="molecule type" value="Genomic_DNA"/>
</dbReference>
<dbReference type="InterPro" id="IPR003591">
    <property type="entry name" value="Leu-rich_rpt_typical-subtyp"/>
</dbReference>
<evidence type="ECO:0000256" key="4">
    <source>
        <dbReference type="ARBA" id="ARBA00022737"/>
    </source>
</evidence>
<organism evidence="8 9">
    <name type="scientific">Pseudomonas putida</name>
    <name type="common">Arthrobacter siderocapsulatus</name>
    <dbReference type="NCBI Taxonomy" id="303"/>
    <lineage>
        <taxon>Bacteria</taxon>
        <taxon>Pseudomonadati</taxon>
        <taxon>Pseudomonadota</taxon>
        <taxon>Gammaproteobacteria</taxon>
        <taxon>Pseudomonadales</taxon>
        <taxon>Pseudomonadaceae</taxon>
        <taxon>Pseudomonas</taxon>
    </lineage>
</organism>
<evidence type="ECO:0000256" key="2">
    <source>
        <dbReference type="ARBA" id="ARBA00012483"/>
    </source>
</evidence>
<keyword evidence="3" id="KW-0433">Leucine-rich repeat</keyword>
<dbReference type="Gene3D" id="1.20.58.360">
    <property type="entry name" value="Shigella T3SS effector IpaH defines"/>
    <property type="match status" value="1"/>
</dbReference>
<gene>
    <name evidence="8" type="ORF">NCTC7914_03541</name>
</gene>
<dbReference type="SUPFAM" id="SSF52058">
    <property type="entry name" value="L domain-like"/>
    <property type="match status" value="1"/>
</dbReference>
<evidence type="ECO:0000259" key="7">
    <source>
        <dbReference type="PROSITE" id="PS52053"/>
    </source>
</evidence>
<dbReference type="PROSITE" id="PS51450">
    <property type="entry name" value="LRR"/>
    <property type="match status" value="1"/>
</dbReference>
<name>A0A379KP51_PSEPU</name>
<feature type="domain" description="NEL" evidence="7">
    <location>
        <begin position="1274"/>
        <end position="1625"/>
    </location>
</feature>
<proteinExistence type="inferred from homology"/>
<keyword evidence="6" id="KW-0964">Secreted</keyword>
<keyword evidence="6" id="KW-0832">Ubl conjugation</keyword>
<keyword evidence="6" id="KW-1035">Host cytoplasm</keyword>
<sequence>MHNAIALHQDLITQALPEWARTLHPTHARGIVQRARAPYVDEDGAPYSWYATAQPEHREQLRMLIGRRDSCVTQLSNALVGFKDITTFCSPLLSSRLGLKVAVDKAQYNFQPFETVINYGPGTGSLEVPLGAHLQEETFVTRPVGPRQSRSLLEAALHNFEGIEQVGPYSGLTCAPGDDTPLAGLSLAQFVRHCRTLDLGQQYQDHLQAIYEGPHKAQISQLSMRASQEELRVQAYIASLKGLLSAKGLAAINDLCNDVPQPAYDGHRLHSWRLSLFDIPLHEMLFIGADIPDAITPCIVHLPGDEEHPVREYPSRLAAAKHFRQRLLHSTFRETVIGLAYKRDQPMLAGKLRDALFEIDEQGRQRPCKSPSFHVLPSQTRTEFWPTLYLAHLARLKADARVLAVPTADVDAEVHQRHLRYWLDMGMNVLNIAAFFVPGLNAVMTGVFAYQLMDSVFTGFEAWEESDTAQALAQVESLVINAAAIAGFAGAAKVIKASGFVDAMQAVWHEDRLQLWHPDMGPYASPVTLPTEGQPDALGHYELEGKRYLMLEGTPYETFQDPDQQWRIRHPSAPAAYAPLLHHQGDGRWQLAHEQPLQWDDTQLLQRLGHSSLGLDSSELITAMRSTGTDASVLRRMHAKGLRPPALLEDMLLRIRLDNEVQNLIHRVRHGLSMAAYKNYALPELVRLPGWPQDHVLKVFIGPEPWGDAVRYGALDTPGQIEISMTRSDLENGQLGHAVVTQLDERHVRAMLGDLPSDLWASALNTRLGEQLQSQREAIYHSMLRNHAQPASDATQPLRRQFPGVSPGALEEVIQAASHTERARLATGRVPLRIAEEARQLQARTRLDRAIMGLYRPHLANSDSQQLTEGLLGQHPQASAAQLFEVALADRENCAALIGQQPIKPGYRSPLRLAAGRIGYPLSGRGTGRATQRLRALYPELDHRELGTLQSELAQAGNLGIQISRLEAEQRTLRQDLHRWVGGANELDERFDRSHFAERMLAAWGREGGAARETLTLDRMQLRTLPTLTARLPHVRTLTLEGLRLERLEGDFLSCFPGLRTLEVAGNPDMDAEALFQALKSAPGLQTLKLNGNALPALSPLAHEALAAMPGLRNLNLRRNRLQLDAASLVLLAGLRLDVLNLGSNAITLDQTLASAFQAMIHPQELLLDFNTLGHAPDVSYMGRLRTLNLNNCDLRQWPEGLTRLMSQHQYQLRHLDLSFNRIRTLPNLADILRTPFARDVAARAPERRWHLNYNTLEAQTRAQLRASGVQVFEHAPDMPEWQTLWRSTASTHQDQLWTDLFDQGENGELLGILERLVQSAEARHEPDSLSRRVWALLEKAGRDTALRERLADVAHAYPPTCGDAGADAFSALEIEVLAHEAAGHTGEQANTLLALYRKLYRRDIVNELADRISLRRTLRKQALQEGMFDADLPQYDSLDDPAAFPDVELETGLVDDIEVRLALRQSLATRLDFPEPSRGMLYRDTARINSTIIEKVHSAVLAQDARTDTRQAWILGQAGWVHYLKRHNAEAFSLLTDFWRVGHDYLFHCLDGSHEPVARLDSSVLEALLPVLPQNPLDENGLLRRVPLNDGQFDHAMRALNEEQQKVEHGLLLSLTRQAETLAG</sequence>
<evidence type="ECO:0000313" key="9">
    <source>
        <dbReference type="Proteomes" id="UP000254602"/>
    </source>
</evidence>
<evidence type="ECO:0000256" key="1">
    <source>
        <dbReference type="ARBA" id="ARBA00000900"/>
    </source>
</evidence>
<dbReference type="Proteomes" id="UP000254602">
    <property type="component" value="Unassembled WGS sequence"/>
</dbReference>
<dbReference type="PANTHER" id="PTHR45617">
    <property type="entry name" value="LEUCINE RICH REPEAT FAMILY PROTEIN"/>
    <property type="match status" value="1"/>
</dbReference>
<reference evidence="8 9" key="1">
    <citation type="submission" date="2018-06" db="EMBL/GenBank/DDBJ databases">
        <authorList>
            <consortium name="Pathogen Informatics"/>
            <person name="Doyle S."/>
        </authorList>
    </citation>
    <scope>NUCLEOTIDE SEQUENCE [LARGE SCALE GENOMIC DNA]</scope>
    <source>
        <strain evidence="8 9">NCTC7914</strain>
    </source>
</reference>